<dbReference type="PROSITE" id="PS51257">
    <property type="entry name" value="PROKAR_LIPOPROTEIN"/>
    <property type="match status" value="1"/>
</dbReference>
<feature type="non-terminal residue" evidence="3">
    <location>
        <position position="201"/>
    </location>
</feature>
<sequence>MKKKFLLLIMSICILSTSLIACGKTEKDQKGDNKPKVEDKKDNSSEKDGSKDSKSDNDKAVGDSKTQDSSSNAKGNVADLEDYTVIVDVEEGINYKKGDYSEVDFAVQLLKDFFAGKNIDDRIVSDNDDYSELIPITAEDKSKLDKMLKMTRLDLDVADGKNINVEPLKIEKDMKLIENANCDLSIQLQLMPEGSEKAYSN</sequence>
<evidence type="ECO:0000256" key="2">
    <source>
        <dbReference type="SAM" id="SignalP"/>
    </source>
</evidence>
<reference evidence="3" key="1">
    <citation type="submission" date="2019-11" db="EMBL/GenBank/DDBJ databases">
        <title>Characterization of Clostridium perfringens isolates from swine manure treated agricultural soils.</title>
        <authorList>
            <person name="Wushke S.T."/>
        </authorList>
    </citation>
    <scope>NUCLEOTIDE SEQUENCE</scope>
    <source>
        <strain evidence="3">X26</strain>
    </source>
</reference>
<gene>
    <name evidence="3" type="ORF">GNF79_16100</name>
</gene>
<feature type="chain" id="PRO_5043353651" description="Lipoprotein" evidence="2">
    <location>
        <begin position="22"/>
        <end position="201"/>
    </location>
</feature>
<evidence type="ECO:0000313" key="3">
    <source>
        <dbReference type="EMBL" id="MDZ5000559.1"/>
    </source>
</evidence>
<organism evidence="3 4">
    <name type="scientific">Clostridium perfringens</name>
    <dbReference type="NCBI Taxonomy" id="1502"/>
    <lineage>
        <taxon>Bacteria</taxon>
        <taxon>Bacillati</taxon>
        <taxon>Bacillota</taxon>
        <taxon>Clostridia</taxon>
        <taxon>Eubacteriales</taxon>
        <taxon>Clostridiaceae</taxon>
        <taxon>Clostridium</taxon>
    </lineage>
</organism>
<proteinExistence type="predicted"/>
<comment type="caution">
    <text evidence="3">The sequence shown here is derived from an EMBL/GenBank/DDBJ whole genome shotgun (WGS) entry which is preliminary data.</text>
</comment>
<dbReference type="AlphaFoldDB" id="A0AAW9IBF4"/>
<dbReference type="Proteomes" id="UP001291306">
    <property type="component" value="Unassembled WGS sequence"/>
</dbReference>
<evidence type="ECO:0000256" key="1">
    <source>
        <dbReference type="SAM" id="MobiDB-lite"/>
    </source>
</evidence>
<feature type="signal peptide" evidence="2">
    <location>
        <begin position="1"/>
        <end position="21"/>
    </location>
</feature>
<evidence type="ECO:0008006" key="5">
    <source>
        <dbReference type="Google" id="ProtNLM"/>
    </source>
</evidence>
<evidence type="ECO:0000313" key="4">
    <source>
        <dbReference type="Proteomes" id="UP001291306"/>
    </source>
</evidence>
<protein>
    <recommendedName>
        <fullName evidence="5">Lipoprotein</fullName>
    </recommendedName>
</protein>
<dbReference type="EMBL" id="WNVC01000437">
    <property type="protein sequence ID" value="MDZ5000559.1"/>
    <property type="molecule type" value="Genomic_DNA"/>
</dbReference>
<name>A0AAW9IBF4_CLOPF</name>
<feature type="compositionally biased region" description="Basic and acidic residues" evidence="1">
    <location>
        <begin position="25"/>
        <end position="66"/>
    </location>
</feature>
<keyword evidence="2" id="KW-0732">Signal</keyword>
<accession>A0AAW9IBF4</accession>
<dbReference type="RefSeq" id="WP_322458821.1">
    <property type="nucleotide sequence ID" value="NZ_WNVC01000437.1"/>
</dbReference>
<feature type="region of interest" description="Disordered" evidence="1">
    <location>
        <begin position="25"/>
        <end position="75"/>
    </location>
</feature>